<proteinExistence type="predicted"/>
<accession>A0A395LK74</accession>
<dbReference type="PANTHER" id="PTHR20883:SF49">
    <property type="entry name" value="PHYTANOYL-COA DIOXYGENASE"/>
    <property type="match status" value="1"/>
</dbReference>
<dbReference type="GO" id="GO:0016706">
    <property type="term" value="F:2-oxoglutarate-dependent dioxygenase activity"/>
    <property type="evidence" value="ECO:0007669"/>
    <property type="project" value="UniProtKB-ARBA"/>
</dbReference>
<dbReference type="PANTHER" id="PTHR20883">
    <property type="entry name" value="PHYTANOYL-COA DIOXYGENASE DOMAIN CONTAINING 1"/>
    <property type="match status" value="1"/>
</dbReference>
<reference evidence="1 2" key="1">
    <citation type="submission" date="2018-07" db="EMBL/GenBank/DDBJ databases">
        <title>Erythrobacter nanhaiensis sp. nov., a novel member of the genus Erythrobacter isolated from the South China Sea.</title>
        <authorList>
            <person name="Chen X."/>
            <person name="Liu J."/>
        </authorList>
    </citation>
    <scope>NUCLEOTIDE SEQUENCE [LARGE SCALE GENOMIC DNA]</scope>
    <source>
        <strain evidence="1 2">S-5</strain>
    </source>
</reference>
<organism evidence="1 2">
    <name type="scientific">Alteriqipengyuania lutimaris</name>
    <dbReference type="NCBI Taxonomy" id="1538146"/>
    <lineage>
        <taxon>Bacteria</taxon>
        <taxon>Pseudomonadati</taxon>
        <taxon>Pseudomonadota</taxon>
        <taxon>Alphaproteobacteria</taxon>
        <taxon>Sphingomonadales</taxon>
        <taxon>Erythrobacteraceae</taxon>
        <taxon>Alteriqipengyuania</taxon>
    </lineage>
</organism>
<dbReference type="RefSeq" id="WP_115491421.1">
    <property type="nucleotide sequence ID" value="NZ_JACHWW010000001.1"/>
</dbReference>
<name>A0A395LK74_9SPHN</name>
<sequence>MTAAVSPRATSAMPPVDTPYPLAQDDLDRFARDGHVALSGVLDADELATYRDVIGRVVADNLDSDHALHDDVGASANNWQFVNNLWTLDKDARQLIMAPRLARIAAALLDEPRVRLFRDQSYFKGAGGAGTPWHQDGLFTPLAPQKMVTAWIALNDMSPESSPMTYASGSHRDGFLGLSPGGEPAMRHFEKSLVHQGYRLTTYDALKAGDVAFHAAWTMHATFAHSAPVPREAVVILYVADGVRVVVDPPEGPAVAPYPQIAQVRANSRAISLAGLAHDAPADGPMVPVVYDRAADPWA</sequence>
<dbReference type="Proteomes" id="UP000254101">
    <property type="component" value="Unassembled WGS sequence"/>
</dbReference>
<protein>
    <submittedName>
        <fullName evidence="1">Phytanoyl-CoA dioxygenase</fullName>
    </submittedName>
</protein>
<keyword evidence="1" id="KW-0223">Dioxygenase</keyword>
<dbReference type="InterPro" id="IPR008775">
    <property type="entry name" value="Phytyl_CoA_dOase-like"/>
</dbReference>
<dbReference type="Pfam" id="PF05721">
    <property type="entry name" value="PhyH"/>
    <property type="match status" value="1"/>
</dbReference>
<dbReference type="GO" id="GO:0005506">
    <property type="term" value="F:iron ion binding"/>
    <property type="evidence" value="ECO:0007669"/>
    <property type="project" value="UniProtKB-ARBA"/>
</dbReference>
<evidence type="ECO:0000313" key="1">
    <source>
        <dbReference type="EMBL" id="RDS77201.1"/>
    </source>
</evidence>
<dbReference type="EMBL" id="QRBB01000001">
    <property type="protein sequence ID" value="RDS77201.1"/>
    <property type="molecule type" value="Genomic_DNA"/>
</dbReference>
<dbReference type="OrthoDB" id="7433071at2"/>
<comment type="caution">
    <text evidence="1">The sequence shown here is derived from an EMBL/GenBank/DDBJ whole genome shotgun (WGS) entry which is preliminary data.</text>
</comment>
<keyword evidence="2" id="KW-1185">Reference proteome</keyword>
<dbReference type="Gene3D" id="2.60.120.620">
    <property type="entry name" value="q2cbj1_9rhob like domain"/>
    <property type="match status" value="1"/>
</dbReference>
<keyword evidence="1" id="KW-0560">Oxidoreductase</keyword>
<dbReference type="SUPFAM" id="SSF51197">
    <property type="entry name" value="Clavaminate synthase-like"/>
    <property type="match status" value="1"/>
</dbReference>
<dbReference type="AlphaFoldDB" id="A0A395LK74"/>
<evidence type="ECO:0000313" key="2">
    <source>
        <dbReference type="Proteomes" id="UP000254101"/>
    </source>
</evidence>
<gene>
    <name evidence="1" type="ORF">DL238_05945</name>
</gene>